<evidence type="ECO:0000313" key="4">
    <source>
        <dbReference type="Proteomes" id="UP000265848"/>
    </source>
</evidence>
<keyword evidence="2" id="KW-1133">Transmembrane helix</keyword>
<feature type="region of interest" description="Disordered" evidence="1">
    <location>
        <begin position="1"/>
        <end position="101"/>
    </location>
</feature>
<keyword evidence="2" id="KW-0472">Membrane</keyword>
<proteinExistence type="predicted"/>
<feature type="compositionally biased region" description="Low complexity" evidence="1">
    <location>
        <begin position="50"/>
        <end position="61"/>
    </location>
</feature>
<dbReference type="InterPro" id="IPR025187">
    <property type="entry name" value="DUF4112"/>
</dbReference>
<protein>
    <submittedName>
        <fullName evidence="3">DUF4112 domain-containing protein</fullName>
    </submittedName>
</protein>
<dbReference type="AlphaFoldDB" id="A0A399J2V6"/>
<sequence length="217" mass="23073">MVARDTTQDTTQDLPQNGATPGLAQTSAKTSPAPDATGKAPVDPSRRARASSAVTASLRARSGSERGKAGTASRADPSGSGPSQAGPTHAGAATSPESAERHARLLRLERLARNLDSALRLPGTPIRFGWDSIVGIIPGVGDTVMLLPALWIVMEGWRMGVRKRALSRMAFNTGADWLMGSVPLLGDIFDIGWKGNLRNVAVIRRELEREMGRSSRR</sequence>
<reference evidence="3 4" key="1">
    <citation type="submission" date="2018-08" db="EMBL/GenBank/DDBJ databases">
        <title>Pseudooceanicola sediminis CY03 in the family Rhodobacteracea.</title>
        <authorList>
            <person name="Zhang Y.-J."/>
        </authorList>
    </citation>
    <scope>NUCLEOTIDE SEQUENCE [LARGE SCALE GENOMIC DNA]</scope>
    <source>
        <strain evidence="3 4">CY03</strain>
    </source>
</reference>
<comment type="caution">
    <text evidence="3">The sequence shown here is derived from an EMBL/GenBank/DDBJ whole genome shotgun (WGS) entry which is preliminary data.</text>
</comment>
<evidence type="ECO:0000313" key="3">
    <source>
        <dbReference type="EMBL" id="RII39581.1"/>
    </source>
</evidence>
<name>A0A399J2V6_9RHOB</name>
<dbReference type="OrthoDB" id="513552at2"/>
<dbReference type="PANTHER" id="PTHR35519">
    <property type="entry name" value="MEMBRANE PROTEINS"/>
    <property type="match status" value="1"/>
</dbReference>
<organism evidence="3 4">
    <name type="scientific">Pseudooceanicola sediminis</name>
    <dbReference type="NCBI Taxonomy" id="2211117"/>
    <lineage>
        <taxon>Bacteria</taxon>
        <taxon>Pseudomonadati</taxon>
        <taxon>Pseudomonadota</taxon>
        <taxon>Alphaproteobacteria</taxon>
        <taxon>Rhodobacterales</taxon>
        <taxon>Paracoccaceae</taxon>
        <taxon>Pseudooceanicola</taxon>
    </lineage>
</organism>
<evidence type="ECO:0000256" key="1">
    <source>
        <dbReference type="SAM" id="MobiDB-lite"/>
    </source>
</evidence>
<gene>
    <name evidence="3" type="ORF">DL237_05330</name>
</gene>
<dbReference type="Proteomes" id="UP000265848">
    <property type="component" value="Unassembled WGS sequence"/>
</dbReference>
<feature type="compositionally biased region" description="Polar residues" evidence="1">
    <location>
        <begin position="14"/>
        <end position="30"/>
    </location>
</feature>
<feature type="transmembrane region" description="Helical" evidence="2">
    <location>
        <begin position="133"/>
        <end position="154"/>
    </location>
</feature>
<dbReference type="Pfam" id="PF13430">
    <property type="entry name" value="DUF4112"/>
    <property type="match status" value="1"/>
</dbReference>
<keyword evidence="4" id="KW-1185">Reference proteome</keyword>
<accession>A0A399J2V6</accession>
<evidence type="ECO:0000256" key="2">
    <source>
        <dbReference type="SAM" id="Phobius"/>
    </source>
</evidence>
<keyword evidence="2" id="KW-0812">Transmembrane</keyword>
<dbReference type="PANTHER" id="PTHR35519:SF2">
    <property type="entry name" value="PH DOMAIN PROTEIN"/>
    <property type="match status" value="1"/>
</dbReference>
<dbReference type="EMBL" id="QWJJ01000004">
    <property type="protein sequence ID" value="RII39581.1"/>
    <property type="molecule type" value="Genomic_DNA"/>
</dbReference>